<dbReference type="PANTHER" id="PTHR43798:SF14">
    <property type="entry name" value="SERINE HYDROLASE-LIKE PROTEIN DDB_G0286239"/>
    <property type="match status" value="1"/>
</dbReference>
<dbReference type="Pfam" id="PF00561">
    <property type="entry name" value="Abhydrolase_1"/>
    <property type="match status" value="1"/>
</dbReference>
<reference evidence="4" key="1">
    <citation type="submission" date="2025-08" db="UniProtKB">
        <authorList>
            <consortium name="Ensembl"/>
        </authorList>
    </citation>
    <scope>IDENTIFICATION</scope>
</reference>
<dbReference type="GeneTree" id="ENSGT00530000063960"/>
<reference evidence="4" key="2">
    <citation type="submission" date="2025-09" db="UniProtKB">
        <authorList>
            <consortium name="Ensembl"/>
        </authorList>
    </citation>
    <scope>IDENTIFICATION</scope>
</reference>
<evidence type="ECO:0000313" key="5">
    <source>
        <dbReference type="Proteomes" id="UP000694402"/>
    </source>
</evidence>
<dbReference type="InterPro" id="IPR000073">
    <property type="entry name" value="AB_hydrolase_1"/>
</dbReference>
<dbReference type="GO" id="GO:0016787">
    <property type="term" value="F:hydrolase activity"/>
    <property type="evidence" value="ECO:0007669"/>
    <property type="project" value="UniProtKB-KW"/>
</dbReference>
<gene>
    <name evidence="4" type="primary">LOC112230223</name>
</gene>
<organism evidence="4 5">
    <name type="scientific">Oncorhynchus tshawytscha</name>
    <name type="common">Chinook salmon</name>
    <name type="synonym">Salmo tshawytscha</name>
    <dbReference type="NCBI Taxonomy" id="74940"/>
    <lineage>
        <taxon>Eukaryota</taxon>
        <taxon>Metazoa</taxon>
        <taxon>Chordata</taxon>
        <taxon>Craniata</taxon>
        <taxon>Vertebrata</taxon>
        <taxon>Euteleostomi</taxon>
        <taxon>Actinopterygii</taxon>
        <taxon>Neopterygii</taxon>
        <taxon>Teleostei</taxon>
        <taxon>Protacanthopterygii</taxon>
        <taxon>Salmoniformes</taxon>
        <taxon>Salmonidae</taxon>
        <taxon>Salmoninae</taxon>
        <taxon>Oncorhynchus</taxon>
    </lineage>
</organism>
<keyword evidence="5" id="KW-1185">Reference proteome</keyword>
<dbReference type="GO" id="GO:0016020">
    <property type="term" value="C:membrane"/>
    <property type="evidence" value="ECO:0007669"/>
    <property type="project" value="TreeGrafter"/>
</dbReference>
<dbReference type="Ensembl" id="ENSOTST00005086995.2">
    <property type="protein sequence ID" value="ENSOTSP00005080274.1"/>
    <property type="gene ID" value="ENSOTSG00005037760.2"/>
</dbReference>
<dbReference type="InterPro" id="IPR029058">
    <property type="entry name" value="AB_hydrolase_fold"/>
</dbReference>
<dbReference type="Proteomes" id="UP000694402">
    <property type="component" value="Unassembled WGS sequence"/>
</dbReference>
<evidence type="ECO:0000259" key="3">
    <source>
        <dbReference type="Pfam" id="PF00561"/>
    </source>
</evidence>
<name>A0A8C8IJY2_ONCTS</name>
<dbReference type="SUPFAM" id="SSF53474">
    <property type="entry name" value="alpha/beta-Hydrolases"/>
    <property type="match status" value="1"/>
</dbReference>
<evidence type="ECO:0000256" key="1">
    <source>
        <dbReference type="ARBA" id="ARBA00008645"/>
    </source>
</evidence>
<feature type="domain" description="AB hydrolase-1" evidence="3">
    <location>
        <begin position="45"/>
        <end position="153"/>
    </location>
</feature>
<dbReference type="PANTHER" id="PTHR43798">
    <property type="entry name" value="MONOACYLGLYCEROL LIPASE"/>
    <property type="match status" value="1"/>
</dbReference>
<keyword evidence="2" id="KW-0378">Hydrolase</keyword>
<evidence type="ECO:0000256" key="2">
    <source>
        <dbReference type="ARBA" id="ARBA00022801"/>
    </source>
</evidence>
<dbReference type="Gene3D" id="3.40.50.1820">
    <property type="entry name" value="alpha/beta hydrolase"/>
    <property type="match status" value="1"/>
</dbReference>
<comment type="similarity">
    <text evidence="1">Belongs to the AB hydrolase superfamily.</text>
</comment>
<dbReference type="InterPro" id="IPR050266">
    <property type="entry name" value="AB_hydrolase_sf"/>
</dbReference>
<sequence length="378" mass="42503">IMQTLKGVRHLMTSATMKQAVSEFNMPVPWGEIRGKVWGPDHGRPILCLHGWADNCGTFNTLIPLLPKEWKCVAVDMAGHGLSSHRPPGVFYSFPAYVADIRRVIGALQWKRFSIIGHSMGGNVAGIFSALYPEMVESVVLLDSYGFLPTDTKELHTVIRQGFEGMLEFEKKKEKVYTYENALMRLLAANPSLSEQSAHILLERGLSQVEGGVVFTRDFRINLKNVVRVSLEQSLELQSRIQARVLVVLTEEGFEKMFSEPQQKTFTSTLLQGYKDQSGMVVNVPGDHHVHLNTPETVAQLVIDFLQKEAPSHSTVDLSSFSFLHMVLELSNNHSTNWTKASSWYSLTINRSSLLLFSLILVIVSDKSNCLRRQEKKT</sequence>
<dbReference type="AlphaFoldDB" id="A0A8C8IJY2"/>
<evidence type="ECO:0000313" key="4">
    <source>
        <dbReference type="Ensembl" id="ENSOTSP00005080274.1"/>
    </source>
</evidence>
<dbReference type="PRINTS" id="PR00111">
    <property type="entry name" value="ABHYDROLASE"/>
</dbReference>
<accession>A0A8C8IJY2</accession>
<proteinExistence type="inferred from homology"/>
<protein>
    <recommendedName>
        <fullName evidence="3">AB hydrolase-1 domain-containing protein</fullName>
    </recommendedName>
</protein>